<feature type="transmembrane region" description="Helical" evidence="11">
    <location>
        <begin position="271"/>
        <end position="291"/>
    </location>
</feature>
<keyword evidence="7" id="KW-0256">Endoplasmic reticulum</keyword>
<dbReference type="VEuPathDB" id="FungiDB:DNF11_1897"/>
<organism evidence="12 13">
    <name type="scientific">Malassezia restricta (strain ATCC 96810 / NBRC 103918 / CBS 7877)</name>
    <name type="common">Seborrheic dermatitis infection agent</name>
    <dbReference type="NCBI Taxonomy" id="425264"/>
    <lineage>
        <taxon>Eukaryota</taxon>
        <taxon>Fungi</taxon>
        <taxon>Dikarya</taxon>
        <taxon>Basidiomycota</taxon>
        <taxon>Ustilaginomycotina</taxon>
        <taxon>Malasseziomycetes</taxon>
        <taxon>Malasseziales</taxon>
        <taxon>Malasseziaceae</taxon>
        <taxon>Malassezia</taxon>
    </lineage>
</organism>
<dbReference type="EC" id="2.7.1.108" evidence="3"/>
<dbReference type="OrthoDB" id="377083at2759"/>
<evidence type="ECO:0000256" key="9">
    <source>
        <dbReference type="ARBA" id="ARBA00023136"/>
    </source>
</evidence>
<dbReference type="GO" id="GO:0005789">
    <property type="term" value="C:endoplasmic reticulum membrane"/>
    <property type="evidence" value="ECO:0007669"/>
    <property type="project" value="UniProtKB-SubCell"/>
</dbReference>
<keyword evidence="8 11" id="KW-1133">Transmembrane helix</keyword>
<keyword evidence="13" id="KW-1185">Reference proteome</keyword>
<dbReference type="GO" id="GO:0043048">
    <property type="term" value="P:dolichyl monophosphate biosynthetic process"/>
    <property type="evidence" value="ECO:0007669"/>
    <property type="project" value="TreeGrafter"/>
</dbReference>
<feature type="transmembrane region" description="Helical" evidence="11">
    <location>
        <begin position="425"/>
        <end position="448"/>
    </location>
</feature>
<feature type="transmembrane region" description="Helical" evidence="11">
    <location>
        <begin position="382"/>
        <end position="405"/>
    </location>
</feature>
<feature type="transmembrane region" description="Helical" evidence="11">
    <location>
        <begin position="232"/>
        <end position="250"/>
    </location>
</feature>
<dbReference type="STRING" id="425264.A0A3G2S9V3"/>
<keyword evidence="6 12" id="KW-0418">Kinase</keyword>
<feature type="transmembrane region" description="Helical" evidence="11">
    <location>
        <begin position="311"/>
        <end position="328"/>
    </location>
</feature>
<evidence type="ECO:0000256" key="3">
    <source>
        <dbReference type="ARBA" id="ARBA00012132"/>
    </source>
</evidence>
<evidence type="ECO:0000313" key="12">
    <source>
        <dbReference type="EMBL" id="AYO42847.1"/>
    </source>
</evidence>
<dbReference type="EMBL" id="CP033150">
    <property type="protein sequence ID" value="AYO42847.1"/>
    <property type="molecule type" value="Genomic_DNA"/>
</dbReference>
<dbReference type="AlphaFoldDB" id="A0A3G2S9V3"/>
<accession>A0A3G2S9V3</accession>
<gene>
    <name evidence="12" type="primary">sec59</name>
    <name evidence="12" type="ORF">DNF11_1897</name>
</gene>
<reference evidence="12 13" key="1">
    <citation type="submission" date="2018-10" db="EMBL/GenBank/DDBJ databases">
        <title>Complete genome sequence of Malassezia restricta CBS 7877.</title>
        <authorList>
            <person name="Morand S.C."/>
            <person name="Bertignac M."/>
            <person name="Iltis A."/>
            <person name="Kolder I."/>
            <person name="Pirovano W."/>
            <person name="Jourdain R."/>
            <person name="Clavaud C."/>
        </authorList>
    </citation>
    <scope>NUCLEOTIDE SEQUENCE [LARGE SCALE GENOMIC DNA]</scope>
    <source>
        <strain evidence="12 13">CBS 7877</strain>
    </source>
</reference>
<evidence type="ECO:0000256" key="8">
    <source>
        <dbReference type="ARBA" id="ARBA00022989"/>
    </source>
</evidence>
<comment type="subcellular location">
    <subcellularLocation>
        <location evidence="1">Endoplasmic reticulum membrane</location>
        <topology evidence="1">Multi-pass membrane protein</topology>
    </subcellularLocation>
</comment>
<evidence type="ECO:0000256" key="5">
    <source>
        <dbReference type="ARBA" id="ARBA00022692"/>
    </source>
</evidence>
<keyword evidence="9 11" id="KW-0472">Membrane</keyword>
<keyword evidence="5 11" id="KW-0812">Transmembrane</keyword>
<feature type="region of interest" description="Disordered" evidence="10">
    <location>
        <begin position="34"/>
        <end position="72"/>
    </location>
</feature>
<protein>
    <recommendedName>
        <fullName evidence="3">dolichol kinase</fullName>
        <ecNumber evidence="3">2.7.1.108</ecNumber>
    </recommendedName>
</protein>
<evidence type="ECO:0000256" key="10">
    <source>
        <dbReference type="SAM" id="MobiDB-lite"/>
    </source>
</evidence>
<dbReference type="PANTHER" id="PTHR13205">
    <property type="entry name" value="TRANSMEMBRANE PROTEIN 15-RELATED"/>
    <property type="match status" value="1"/>
</dbReference>
<feature type="region of interest" description="Disordered" evidence="10">
    <location>
        <begin position="511"/>
        <end position="530"/>
    </location>
</feature>
<evidence type="ECO:0000256" key="2">
    <source>
        <dbReference type="ARBA" id="ARBA00010794"/>
    </source>
</evidence>
<proteinExistence type="inferred from homology"/>
<dbReference type="PANTHER" id="PTHR13205:SF15">
    <property type="entry name" value="DOLICHOL KINASE"/>
    <property type="match status" value="1"/>
</dbReference>
<evidence type="ECO:0000256" key="11">
    <source>
        <dbReference type="SAM" id="Phobius"/>
    </source>
</evidence>
<keyword evidence="4 12" id="KW-0808">Transferase</keyword>
<feature type="transmembrane region" description="Helical" evidence="11">
    <location>
        <begin position="605"/>
        <end position="626"/>
    </location>
</feature>
<dbReference type="Proteomes" id="UP000269793">
    <property type="component" value="Chromosome III"/>
</dbReference>
<comment type="similarity">
    <text evidence="2">Belongs to the polyprenol kinase family.</text>
</comment>
<evidence type="ECO:0000256" key="6">
    <source>
        <dbReference type="ARBA" id="ARBA00022777"/>
    </source>
</evidence>
<evidence type="ECO:0000256" key="7">
    <source>
        <dbReference type="ARBA" id="ARBA00022824"/>
    </source>
</evidence>
<feature type="transmembrane region" description="Helical" evidence="11">
    <location>
        <begin position="572"/>
        <end position="599"/>
    </location>
</feature>
<dbReference type="GO" id="GO:0004168">
    <property type="term" value="F:dolichol kinase activity"/>
    <property type="evidence" value="ECO:0007669"/>
    <property type="project" value="UniProtKB-EC"/>
</dbReference>
<feature type="transmembrane region" description="Helical" evidence="11">
    <location>
        <begin position="468"/>
        <end position="490"/>
    </location>
</feature>
<feature type="transmembrane region" description="Helical" evidence="11">
    <location>
        <begin position="340"/>
        <end position="362"/>
    </location>
</feature>
<feature type="transmembrane region" description="Helical" evidence="11">
    <location>
        <begin position="633"/>
        <end position="651"/>
    </location>
</feature>
<sequence>MGKPDDSDASVASLAGQAGGTCWARASAHLSPNRGPLARVRATAQHSDDDSENDAEVSSDARAPSPNARTYPMSYPLAKPHCDRLAGKVRPAIKSEANASLARSLCECALFVCGVVAVLIRMVHSVPEIRDKACGVIALSTFVLVCFACHARRACGIWATQISCLRKTDPSDPLYALLLPLVSSAQLLDIAPEAMQHGGGALAPPWMQVGRRGTWRADRVGASPDRIVGRGALLDLHVICSFVFCVHLMASQLARAYAKRRGSHAHEGPTSRLLMCFYTFSLLVAVAGVGVQVLARSSGYGHLVLSHTPTWATFLIAVLYQCLLFLCTRVARQNCTLGELAMIGGVGTALWQETVISTMARLVPSYAQYYFREPSAIVLGQLALVAGMLLIGLVLSPLLVLSRNLAQRPTHRLRWPLKRNLHRRLLALSFFLLSAAMVLCVLSPWLAWQLHRRSAWLYFARFMLQGPHWWSRLALLVYWGLLCNTALLSIQLMVNRMWQYATVGDQVKASSRTLPPSTAPSVQPQRTVPTATERASTLAATQFAERGEREESTSLGPRVAVSVNGRRKFFHALAVLLFVPGIAWDPAFMHVAFSAALALFVLCEYLRYCAVFPLGAMLHFFLSQFLDSKDCGLVILSHAYLLTGCAAGVWIESQSRITQQLGVLVLGVGDSVASIVGRQYGRIHWPLSSKTVEGTLGFVVSMTASVMVLRMLRLVEAFHTGALCAIMTLLAVIEGVSEQNDNLVLPLSGIFLTSMIPLRR</sequence>
<evidence type="ECO:0000256" key="4">
    <source>
        <dbReference type="ARBA" id="ARBA00022679"/>
    </source>
</evidence>
<dbReference type="InterPro" id="IPR032974">
    <property type="entry name" value="Polypren_kinase"/>
</dbReference>
<name>A0A3G2S9V3_MALR7</name>
<evidence type="ECO:0000313" key="13">
    <source>
        <dbReference type="Proteomes" id="UP000269793"/>
    </source>
</evidence>
<evidence type="ECO:0000256" key="1">
    <source>
        <dbReference type="ARBA" id="ARBA00004477"/>
    </source>
</evidence>